<dbReference type="RefSeq" id="WP_157672835.1">
    <property type="nucleotide sequence ID" value="NZ_LT629804.1"/>
</dbReference>
<feature type="transmembrane region" description="Helical" evidence="1">
    <location>
        <begin position="104"/>
        <end position="121"/>
    </location>
</feature>
<dbReference type="AlphaFoldDB" id="A0A1H2L9N9"/>
<proteinExistence type="predicted"/>
<keyword evidence="3" id="KW-1185">Reference proteome</keyword>
<dbReference type="GeneID" id="65343819"/>
<sequence length="130" mass="14435">MYVILARLVIWVILPALWIWHTILNTDINPLYPATYVAGVVIVILAAINIIADLNRVGVQRVLLFLNLILATIGASFVAGVIIFGKTALTIPNIYLDYWNEATLPFLALVLAGVIFGVRYFKLENAQLQN</sequence>
<organism evidence="2 3">
    <name type="scientific">Arcanobacterium phocae</name>
    <dbReference type="NCBI Taxonomy" id="131112"/>
    <lineage>
        <taxon>Bacteria</taxon>
        <taxon>Bacillati</taxon>
        <taxon>Actinomycetota</taxon>
        <taxon>Actinomycetes</taxon>
        <taxon>Actinomycetales</taxon>
        <taxon>Actinomycetaceae</taxon>
        <taxon>Arcanobacterium</taxon>
    </lineage>
</organism>
<protein>
    <submittedName>
        <fullName evidence="2">Uncharacterized protein</fullName>
    </submittedName>
</protein>
<feature type="transmembrane region" description="Helical" evidence="1">
    <location>
        <begin position="64"/>
        <end position="84"/>
    </location>
</feature>
<feature type="transmembrane region" description="Helical" evidence="1">
    <location>
        <begin position="30"/>
        <end position="52"/>
    </location>
</feature>
<dbReference type="EMBL" id="LT629804">
    <property type="protein sequence ID" value="SDU77542.1"/>
    <property type="molecule type" value="Genomic_DNA"/>
</dbReference>
<name>A0A1H2L9N9_9ACTO</name>
<keyword evidence="1" id="KW-0812">Transmembrane</keyword>
<reference evidence="3" key="1">
    <citation type="submission" date="2016-10" db="EMBL/GenBank/DDBJ databases">
        <authorList>
            <person name="Varghese N."/>
            <person name="Submissions S."/>
        </authorList>
    </citation>
    <scope>NUCLEOTIDE SEQUENCE [LARGE SCALE GENOMIC DNA]</scope>
    <source>
        <strain evidence="3">DSM 10002</strain>
    </source>
</reference>
<evidence type="ECO:0000256" key="1">
    <source>
        <dbReference type="SAM" id="Phobius"/>
    </source>
</evidence>
<evidence type="ECO:0000313" key="3">
    <source>
        <dbReference type="Proteomes" id="UP000214355"/>
    </source>
</evidence>
<evidence type="ECO:0000313" key="2">
    <source>
        <dbReference type="EMBL" id="SDU77542.1"/>
    </source>
</evidence>
<keyword evidence="1" id="KW-0472">Membrane</keyword>
<feature type="transmembrane region" description="Helical" evidence="1">
    <location>
        <begin position="5"/>
        <end position="24"/>
    </location>
</feature>
<keyword evidence="1" id="KW-1133">Transmembrane helix</keyword>
<gene>
    <name evidence="2" type="ORF">SAMN04489737_0058</name>
</gene>
<dbReference type="Proteomes" id="UP000214355">
    <property type="component" value="Chromosome I"/>
</dbReference>
<accession>A0A1H2L9N9</accession>